<feature type="coiled-coil region" evidence="1">
    <location>
        <begin position="107"/>
        <end position="173"/>
    </location>
</feature>
<dbReference type="Proteomes" id="UP001438707">
    <property type="component" value="Unassembled WGS sequence"/>
</dbReference>
<keyword evidence="4" id="KW-1185">Reference proteome</keyword>
<evidence type="ECO:0000313" key="3">
    <source>
        <dbReference type="EMBL" id="KAK9840150.1"/>
    </source>
</evidence>
<feature type="region of interest" description="Disordered" evidence="2">
    <location>
        <begin position="422"/>
        <end position="454"/>
    </location>
</feature>
<accession>A0AAW1S1D0</accession>
<evidence type="ECO:0000313" key="4">
    <source>
        <dbReference type="Proteomes" id="UP001438707"/>
    </source>
</evidence>
<organism evidence="3 4">
    <name type="scientific">Apatococcus lobatus</name>
    <dbReference type="NCBI Taxonomy" id="904363"/>
    <lineage>
        <taxon>Eukaryota</taxon>
        <taxon>Viridiplantae</taxon>
        <taxon>Chlorophyta</taxon>
        <taxon>core chlorophytes</taxon>
        <taxon>Trebouxiophyceae</taxon>
        <taxon>Chlorellales</taxon>
        <taxon>Chlorellaceae</taxon>
        <taxon>Apatococcus</taxon>
    </lineage>
</organism>
<keyword evidence="1" id="KW-0175">Coiled coil</keyword>
<evidence type="ECO:0000256" key="2">
    <source>
        <dbReference type="SAM" id="MobiDB-lite"/>
    </source>
</evidence>
<gene>
    <name evidence="3" type="ORF">WJX74_004173</name>
</gene>
<dbReference type="EMBL" id="JALJOS010000004">
    <property type="protein sequence ID" value="KAK9840150.1"/>
    <property type="molecule type" value="Genomic_DNA"/>
</dbReference>
<proteinExistence type="predicted"/>
<dbReference type="AlphaFoldDB" id="A0AAW1S1D0"/>
<protein>
    <submittedName>
        <fullName evidence="3">Uncharacterized protein</fullName>
    </submittedName>
</protein>
<evidence type="ECO:0000256" key="1">
    <source>
        <dbReference type="SAM" id="Coils"/>
    </source>
</evidence>
<name>A0AAW1S1D0_9CHLO</name>
<reference evidence="3 4" key="1">
    <citation type="journal article" date="2024" name="Nat. Commun.">
        <title>Phylogenomics reveals the evolutionary origins of lichenization in chlorophyte algae.</title>
        <authorList>
            <person name="Puginier C."/>
            <person name="Libourel C."/>
            <person name="Otte J."/>
            <person name="Skaloud P."/>
            <person name="Haon M."/>
            <person name="Grisel S."/>
            <person name="Petersen M."/>
            <person name="Berrin J.G."/>
            <person name="Delaux P.M."/>
            <person name="Dal Grande F."/>
            <person name="Keller J."/>
        </authorList>
    </citation>
    <scope>NUCLEOTIDE SEQUENCE [LARGE SCALE GENOMIC DNA]</scope>
    <source>
        <strain evidence="3 4">SAG 2145</strain>
    </source>
</reference>
<sequence>MPQDCQPQLHRAFEEEARAAQRAAKAAKEETLLWKAEAARLQQDLTKGPGKNCRNSWQQHNNELSAQHKFSLLHGRQSTSPAKSQRQSSTAREVSHVYELMAMHCQTDELHSKCLQLQNELSAAQRELLEAQRSHERSLQKWVQTAQHATDAAEAAQAKCAELEQLQNKSEKDHKQRIAEQASCLDATVQAGNQCLKEEQSKVEQECRLRTQAEEHLQQWHRNLVVPLAQWAGQYIAADDMDSQQATEQMATLALASSSCGAMQEPGVQCWLHSAVPNLRRAINCQQSQFKQIALLQEQAQLDIKRHAEAQVIAARASEASAWTEGHKAGIAEQAALLKQHQTQLIQVREEGQFQIQNVQQQLQQARDNTQGALRLADQADARRMQQASKLEADTARAEQKALDLEQQLRDVTLQLHAIQEEQDGSSSNLQESFKKLQAQHEQQESRAQAAEVKLAGTQAELQRSLDAEKSASRHWELERDAVKTALQQLEHEQSRSREQSIGLAQAHAQAAATRHEIDSLQKEAQQSHTIASQAKGALAQLQGKLESLQQRQLDLQLELDLEMQKPLMPGLIGVKEQLSVFTP</sequence>
<comment type="caution">
    <text evidence="3">The sequence shown here is derived from an EMBL/GenBank/DDBJ whole genome shotgun (WGS) entry which is preliminary data.</text>
</comment>